<feature type="region of interest" description="Disordered" evidence="1">
    <location>
        <begin position="287"/>
        <end position="371"/>
    </location>
</feature>
<feature type="region of interest" description="Disordered" evidence="1">
    <location>
        <begin position="630"/>
        <end position="653"/>
    </location>
</feature>
<accession>A0A6G1GS01</accession>
<evidence type="ECO:0000313" key="3">
    <source>
        <dbReference type="Proteomes" id="UP000800041"/>
    </source>
</evidence>
<dbReference type="AlphaFoldDB" id="A0A6G1GS01"/>
<gene>
    <name evidence="2" type="ORF">K402DRAFT_163567</name>
</gene>
<name>A0A6G1GS01_9PEZI</name>
<feature type="compositionally biased region" description="Polar residues" evidence="1">
    <location>
        <begin position="235"/>
        <end position="255"/>
    </location>
</feature>
<feature type="compositionally biased region" description="Basic and acidic residues" evidence="1">
    <location>
        <begin position="300"/>
        <end position="311"/>
    </location>
</feature>
<evidence type="ECO:0000313" key="2">
    <source>
        <dbReference type="EMBL" id="KAF1983528.1"/>
    </source>
</evidence>
<protein>
    <recommendedName>
        <fullName evidence="4">C2H2-type domain-containing protein</fullName>
    </recommendedName>
</protein>
<dbReference type="EMBL" id="ML977174">
    <property type="protein sequence ID" value="KAF1983528.1"/>
    <property type="molecule type" value="Genomic_DNA"/>
</dbReference>
<dbReference type="PANTHER" id="PTHR38166">
    <property type="entry name" value="C2H2-TYPE DOMAIN-CONTAINING PROTEIN-RELATED"/>
    <property type="match status" value="1"/>
</dbReference>
<reference evidence="2" key="1">
    <citation type="journal article" date="2020" name="Stud. Mycol.">
        <title>101 Dothideomycetes genomes: a test case for predicting lifestyles and emergence of pathogens.</title>
        <authorList>
            <person name="Haridas S."/>
            <person name="Albert R."/>
            <person name="Binder M."/>
            <person name="Bloem J."/>
            <person name="Labutti K."/>
            <person name="Salamov A."/>
            <person name="Andreopoulos B."/>
            <person name="Baker S."/>
            <person name="Barry K."/>
            <person name="Bills G."/>
            <person name="Bluhm B."/>
            <person name="Cannon C."/>
            <person name="Castanera R."/>
            <person name="Culley D."/>
            <person name="Daum C."/>
            <person name="Ezra D."/>
            <person name="Gonzalez J."/>
            <person name="Henrissat B."/>
            <person name="Kuo A."/>
            <person name="Liang C."/>
            <person name="Lipzen A."/>
            <person name="Lutzoni F."/>
            <person name="Magnuson J."/>
            <person name="Mondo S."/>
            <person name="Nolan M."/>
            <person name="Ohm R."/>
            <person name="Pangilinan J."/>
            <person name="Park H.-J."/>
            <person name="Ramirez L."/>
            <person name="Alfaro M."/>
            <person name="Sun H."/>
            <person name="Tritt A."/>
            <person name="Yoshinaga Y."/>
            <person name="Zwiers L.-H."/>
            <person name="Turgeon B."/>
            <person name="Goodwin S."/>
            <person name="Spatafora J."/>
            <person name="Crous P."/>
            <person name="Grigoriev I."/>
        </authorList>
    </citation>
    <scope>NUCLEOTIDE SEQUENCE</scope>
    <source>
        <strain evidence="2">CBS 113979</strain>
    </source>
</reference>
<feature type="compositionally biased region" description="Polar residues" evidence="1">
    <location>
        <begin position="644"/>
        <end position="653"/>
    </location>
</feature>
<dbReference type="OrthoDB" id="4738706at2759"/>
<dbReference type="Proteomes" id="UP000800041">
    <property type="component" value="Unassembled WGS sequence"/>
</dbReference>
<evidence type="ECO:0008006" key="4">
    <source>
        <dbReference type="Google" id="ProtNLM"/>
    </source>
</evidence>
<feature type="compositionally biased region" description="Low complexity" evidence="1">
    <location>
        <begin position="260"/>
        <end position="272"/>
    </location>
</feature>
<dbReference type="PANTHER" id="PTHR38166:SF1">
    <property type="entry name" value="C2H2-TYPE DOMAIN-CONTAINING PROTEIN"/>
    <property type="match status" value="1"/>
</dbReference>
<feature type="compositionally biased region" description="Low complexity" evidence="1">
    <location>
        <begin position="630"/>
        <end position="643"/>
    </location>
</feature>
<evidence type="ECO:0000256" key="1">
    <source>
        <dbReference type="SAM" id="MobiDB-lite"/>
    </source>
</evidence>
<organism evidence="2 3">
    <name type="scientific">Aulographum hederae CBS 113979</name>
    <dbReference type="NCBI Taxonomy" id="1176131"/>
    <lineage>
        <taxon>Eukaryota</taxon>
        <taxon>Fungi</taxon>
        <taxon>Dikarya</taxon>
        <taxon>Ascomycota</taxon>
        <taxon>Pezizomycotina</taxon>
        <taxon>Dothideomycetes</taxon>
        <taxon>Pleosporomycetidae</taxon>
        <taxon>Aulographales</taxon>
        <taxon>Aulographaceae</taxon>
    </lineage>
</organism>
<keyword evidence="3" id="KW-1185">Reference proteome</keyword>
<proteinExistence type="predicted"/>
<feature type="region of interest" description="Disordered" evidence="1">
    <location>
        <begin position="155"/>
        <end position="184"/>
    </location>
</feature>
<feature type="compositionally biased region" description="Polar residues" evidence="1">
    <location>
        <begin position="312"/>
        <end position="323"/>
    </location>
</feature>
<sequence length="769" mass="85666">MKSDPVERAHRPSQISQCTTLFGGDREEALPVKLQLVELCRRNWSKAAARTRKSLSLANSPKNWVFPKALGKKGSDNNEKEDDEEYYNISLEDGHESEFERRLSLASFGSFGQKIPLSSPNDPEFLQPVDLLDVNQEPFPATVELTAQSGVTQPFTHLSPLQSSHKSSQPQDEESTSVPSPNLPNYVSRNIVCRASNSTEGQSLQDSVACEIQHLQLHDLYAPGHKNDIRRPLTESPSDVQSWLTDNGTLSTQDSRPSRHLSTSSPASSLSHWGLGLIRSNTTVERPLQSIGPSSGINEHGAEHPKSKSNESRTSPESSQGSGTKEKPSAKRWRTSTGDWSRADKRNSDDGESDSNDDRDPRSQARVPTKVVEQPEVSFACPFHKRDPALHVRCSTMLLSSVSRVKQHLLRSGFHTEPIHCYRCFATFKNENELKKHTRDVECVRLPDRKWARLSEMQVNLLRKKSARWQTQEQKWFELYAIIFPGEPMPLSPYWDSPFLEGLRSFERFASREGPKLWHEAITKQLPNDLQGRDDLLVILQEAFQATQSTLIEHFLSVDPPGAIPSAAAETMVPERFQYSSLRVVSQTQPVLWQGKEPTSQSSAKCDQDSCVPIVAHRTSSLFQTSTRASASSSASISDGQSSLESGTSNSSDATSIIMPKTFEEQSDGCSIYFCNPFQSNQLSTTPYPAPHDRFIPTLLDFDFDPGPVPKGIASEMTASADAILHNTGDTPLNPDYLTLMPGYQSNLGPRYPDDNGEMEGFINWNHLS</sequence>
<feature type="region of interest" description="Disordered" evidence="1">
    <location>
        <begin position="228"/>
        <end position="272"/>
    </location>
</feature>